<reference evidence="1" key="2">
    <citation type="journal article" date="2022" name="New Phytol.">
        <title>Evolutionary transition to the ectomycorrhizal habit in the genomes of a hyperdiverse lineage of mushroom-forming fungi.</title>
        <authorList>
            <person name="Looney B."/>
            <person name="Miyauchi S."/>
            <person name="Morin E."/>
            <person name="Drula E."/>
            <person name="Courty P.E."/>
            <person name="Kohler A."/>
            <person name="Kuo A."/>
            <person name="LaButti K."/>
            <person name="Pangilinan J."/>
            <person name="Lipzen A."/>
            <person name="Riley R."/>
            <person name="Andreopoulos W."/>
            <person name="He G."/>
            <person name="Johnson J."/>
            <person name="Nolan M."/>
            <person name="Tritt A."/>
            <person name="Barry K.W."/>
            <person name="Grigoriev I.V."/>
            <person name="Nagy L.G."/>
            <person name="Hibbett D."/>
            <person name="Henrissat B."/>
            <person name="Matheny P.B."/>
            <person name="Labbe J."/>
            <person name="Martin F.M."/>
        </authorList>
    </citation>
    <scope>NUCLEOTIDE SEQUENCE</scope>
    <source>
        <strain evidence="1">FP105234-sp</strain>
    </source>
</reference>
<name>A0ACB8RT06_9AGAM</name>
<gene>
    <name evidence="1" type="ORF">FA95DRAFT_1227129</name>
</gene>
<dbReference type="EMBL" id="MU275905">
    <property type="protein sequence ID" value="KAI0047409.1"/>
    <property type="molecule type" value="Genomic_DNA"/>
</dbReference>
<accession>A0ACB8RT06</accession>
<organism evidence="1 2">
    <name type="scientific">Auriscalpium vulgare</name>
    <dbReference type="NCBI Taxonomy" id="40419"/>
    <lineage>
        <taxon>Eukaryota</taxon>
        <taxon>Fungi</taxon>
        <taxon>Dikarya</taxon>
        <taxon>Basidiomycota</taxon>
        <taxon>Agaricomycotina</taxon>
        <taxon>Agaricomycetes</taxon>
        <taxon>Russulales</taxon>
        <taxon>Auriscalpiaceae</taxon>
        <taxon>Auriscalpium</taxon>
    </lineage>
</organism>
<keyword evidence="2" id="KW-1185">Reference proteome</keyword>
<reference evidence="1" key="1">
    <citation type="submission" date="2021-02" db="EMBL/GenBank/DDBJ databases">
        <authorList>
            <consortium name="DOE Joint Genome Institute"/>
            <person name="Ahrendt S."/>
            <person name="Looney B.P."/>
            <person name="Miyauchi S."/>
            <person name="Morin E."/>
            <person name="Drula E."/>
            <person name="Courty P.E."/>
            <person name="Chicoki N."/>
            <person name="Fauchery L."/>
            <person name="Kohler A."/>
            <person name="Kuo A."/>
            <person name="Labutti K."/>
            <person name="Pangilinan J."/>
            <person name="Lipzen A."/>
            <person name="Riley R."/>
            <person name="Andreopoulos W."/>
            <person name="He G."/>
            <person name="Johnson J."/>
            <person name="Barry K.W."/>
            <person name="Grigoriev I.V."/>
            <person name="Nagy L."/>
            <person name="Hibbett D."/>
            <person name="Henrissat B."/>
            <person name="Matheny P.B."/>
            <person name="Labbe J."/>
            <person name="Martin F."/>
        </authorList>
    </citation>
    <scope>NUCLEOTIDE SEQUENCE</scope>
    <source>
        <strain evidence="1">FP105234-sp</strain>
    </source>
</reference>
<proteinExistence type="predicted"/>
<evidence type="ECO:0000313" key="2">
    <source>
        <dbReference type="Proteomes" id="UP000814033"/>
    </source>
</evidence>
<comment type="caution">
    <text evidence="1">The sequence shown here is derived from an EMBL/GenBank/DDBJ whole genome shotgun (WGS) entry which is preliminary data.</text>
</comment>
<protein>
    <submittedName>
        <fullName evidence="1">Uncharacterized protein</fullName>
    </submittedName>
</protein>
<evidence type="ECO:0000313" key="1">
    <source>
        <dbReference type="EMBL" id="KAI0047409.1"/>
    </source>
</evidence>
<sequence>MTLADVAQSRFTYENSHEIMETLRRRSQPWDYCGDRVKYRHDILRFKNILTPRYDERDWVLCNLSKREFVLSEAIRDLTSCDHLWGIRDGPFNSYQKVGFHTVLLARGICWSSTSIAQGVWAGDCFHIMPMTRFKERMQIAEWKDASSELIAEIEEMWKREYGERWEEYL</sequence>
<dbReference type="Proteomes" id="UP000814033">
    <property type="component" value="Unassembled WGS sequence"/>
</dbReference>